<feature type="domain" description="SGNH hydrolase-type esterase" evidence="1">
    <location>
        <begin position="33"/>
        <end position="178"/>
    </location>
</feature>
<dbReference type="OrthoDB" id="6109323at2759"/>
<dbReference type="InterPro" id="IPR036514">
    <property type="entry name" value="SGNH_hydro_sf"/>
</dbReference>
<protein>
    <recommendedName>
        <fullName evidence="1">SGNH hydrolase-type esterase domain-containing protein</fullName>
    </recommendedName>
</protein>
<gene>
    <name evidence="2" type="ORF">KP79_PYT10306</name>
    <name evidence="4" type="ORF">KP79_PYT13657</name>
    <name evidence="3" type="ORF">KP79_PYT18332</name>
</gene>
<evidence type="ECO:0000313" key="5">
    <source>
        <dbReference type="Proteomes" id="UP000242188"/>
    </source>
</evidence>
<dbReference type="CDD" id="cd00229">
    <property type="entry name" value="SGNH_hydrolase"/>
    <property type="match status" value="1"/>
</dbReference>
<dbReference type="SUPFAM" id="SSF52266">
    <property type="entry name" value="SGNH hydrolase"/>
    <property type="match status" value="1"/>
</dbReference>
<name>A0A210QAD5_MIZYE</name>
<proteinExistence type="predicted"/>
<dbReference type="Proteomes" id="UP000242188">
    <property type="component" value="Unassembled WGS sequence"/>
</dbReference>
<evidence type="ECO:0000259" key="1">
    <source>
        <dbReference type="Pfam" id="PF13472"/>
    </source>
</evidence>
<dbReference type="InterPro" id="IPR013830">
    <property type="entry name" value="SGNH_hydro"/>
</dbReference>
<accession>A0A210QAD5</accession>
<organism evidence="2 5">
    <name type="scientific">Mizuhopecten yessoensis</name>
    <name type="common">Japanese scallop</name>
    <name type="synonym">Patinopecten yessoensis</name>
    <dbReference type="NCBI Taxonomy" id="6573"/>
    <lineage>
        <taxon>Eukaryota</taxon>
        <taxon>Metazoa</taxon>
        <taxon>Spiralia</taxon>
        <taxon>Lophotrochozoa</taxon>
        <taxon>Mollusca</taxon>
        <taxon>Bivalvia</taxon>
        <taxon>Autobranchia</taxon>
        <taxon>Pteriomorphia</taxon>
        <taxon>Pectinida</taxon>
        <taxon>Pectinoidea</taxon>
        <taxon>Pectinidae</taxon>
        <taxon>Mizuhopecten</taxon>
    </lineage>
</organism>
<dbReference type="Gene3D" id="3.40.50.1110">
    <property type="entry name" value="SGNH hydrolase"/>
    <property type="match status" value="1"/>
</dbReference>
<dbReference type="EMBL" id="NEDP02004417">
    <property type="protein sequence ID" value="OWF45697.1"/>
    <property type="molecule type" value="Genomic_DNA"/>
</dbReference>
<evidence type="ECO:0000313" key="4">
    <source>
        <dbReference type="EMBL" id="OWF53544.1"/>
    </source>
</evidence>
<sequence length="198" mass="22134">MANVVIIGHSFVKRLDRALEGSWTNLGFHDDPTNIVVSCVGKSGGRLPDVYAREVTDRLREQIADLVLLQIGGNDLDCSRIEDAKDSIVNNLLSIVEWLASGLSVVRIGILQLFYRRSTRHVSVHKYNEAVDYVNSALKAKCKTLNFCFFWRHKGLKDGVFPHLSHDGVHLNTTGMRRYILSVRGAALYGLRNASGRV</sequence>
<reference evidence="2 5" key="1">
    <citation type="journal article" date="2017" name="Nat. Ecol. Evol.">
        <title>Scallop genome provides insights into evolution of bilaterian karyotype and development.</title>
        <authorList>
            <person name="Wang S."/>
            <person name="Zhang J."/>
            <person name="Jiao W."/>
            <person name="Li J."/>
            <person name="Xun X."/>
            <person name="Sun Y."/>
            <person name="Guo X."/>
            <person name="Huan P."/>
            <person name="Dong B."/>
            <person name="Zhang L."/>
            <person name="Hu X."/>
            <person name="Sun X."/>
            <person name="Wang J."/>
            <person name="Zhao C."/>
            <person name="Wang Y."/>
            <person name="Wang D."/>
            <person name="Huang X."/>
            <person name="Wang R."/>
            <person name="Lv J."/>
            <person name="Li Y."/>
            <person name="Zhang Z."/>
            <person name="Liu B."/>
            <person name="Lu W."/>
            <person name="Hui Y."/>
            <person name="Liang J."/>
            <person name="Zhou Z."/>
            <person name="Hou R."/>
            <person name="Li X."/>
            <person name="Liu Y."/>
            <person name="Li H."/>
            <person name="Ning X."/>
            <person name="Lin Y."/>
            <person name="Zhao L."/>
            <person name="Xing Q."/>
            <person name="Dou J."/>
            <person name="Li Y."/>
            <person name="Mao J."/>
            <person name="Guo H."/>
            <person name="Dou H."/>
            <person name="Li T."/>
            <person name="Mu C."/>
            <person name="Jiang W."/>
            <person name="Fu Q."/>
            <person name="Fu X."/>
            <person name="Miao Y."/>
            <person name="Liu J."/>
            <person name="Yu Q."/>
            <person name="Li R."/>
            <person name="Liao H."/>
            <person name="Li X."/>
            <person name="Kong Y."/>
            <person name="Jiang Z."/>
            <person name="Chourrout D."/>
            <person name="Li R."/>
            <person name="Bao Z."/>
        </authorList>
    </citation>
    <scope>NUCLEOTIDE SEQUENCE [LARGE SCALE GENOMIC DNA]</scope>
    <source>
        <strain evidence="2 5">PY_sf001</strain>
    </source>
</reference>
<dbReference type="EMBL" id="NEDP02003301">
    <property type="protein sequence ID" value="OWF49022.1"/>
    <property type="molecule type" value="Genomic_DNA"/>
</dbReference>
<keyword evidence="5" id="KW-1185">Reference proteome</keyword>
<evidence type="ECO:0000313" key="3">
    <source>
        <dbReference type="EMBL" id="OWF49022.1"/>
    </source>
</evidence>
<evidence type="ECO:0000313" key="2">
    <source>
        <dbReference type="EMBL" id="OWF45697.1"/>
    </source>
</evidence>
<comment type="caution">
    <text evidence="2">The sequence shown here is derived from an EMBL/GenBank/DDBJ whole genome shotgun (WGS) entry which is preliminary data.</text>
</comment>
<dbReference type="Pfam" id="PF13472">
    <property type="entry name" value="Lipase_GDSL_2"/>
    <property type="match status" value="1"/>
</dbReference>
<dbReference type="AlphaFoldDB" id="A0A210QAD5"/>
<dbReference type="EMBL" id="NEDP02001335">
    <property type="protein sequence ID" value="OWF53544.1"/>
    <property type="molecule type" value="Genomic_DNA"/>
</dbReference>